<keyword evidence="1" id="KW-0805">Transcription regulation</keyword>
<evidence type="ECO:0000259" key="4">
    <source>
        <dbReference type="PROSITE" id="PS50949"/>
    </source>
</evidence>
<gene>
    <name evidence="5" type="ORF">ACFOZ1_00185</name>
</gene>
<dbReference type="PRINTS" id="PR00035">
    <property type="entry name" value="HTHGNTR"/>
</dbReference>
<dbReference type="SMART" id="SM00895">
    <property type="entry name" value="FCD"/>
    <property type="match status" value="1"/>
</dbReference>
<dbReference type="Pfam" id="PF07729">
    <property type="entry name" value="FCD"/>
    <property type="match status" value="1"/>
</dbReference>
<accession>A0ABV8VPV4</accession>
<sequence>MIQKRLSDSVADDIMAMIAIEKRFLPGDKLPNENEFSEQLHVSRTTLREAIRILVTNGILEIRRGKGTYIKEDIDTDNLESLSFLTEAKINATDLYEMRLIFEPEAAYYATLRASDIELKRIIEYGKQIEQKIKNNEDRTVVEQKFHQSIVKATHNEFMEKLMPVIYQAIDKGVILSKKKQMAIKDTINDHHMIMEFMKNRNPEGARSAMRIHILHAIRELGIEKEEKTSQ</sequence>
<dbReference type="CDD" id="cd07377">
    <property type="entry name" value="WHTH_GntR"/>
    <property type="match status" value="1"/>
</dbReference>
<keyword evidence="6" id="KW-1185">Reference proteome</keyword>
<evidence type="ECO:0000256" key="1">
    <source>
        <dbReference type="ARBA" id="ARBA00023015"/>
    </source>
</evidence>
<dbReference type="InterPro" id="IPR036388">
    <property type="entry name" value="WH-like_DNA-bd_sf"/>
</dbReference>
<evidence type="ECO:0000313" key="5">
    <source>
        <dbReference type="EMBL" id="MFC4386214.1"/>
    </source>
</evidence>
<dbReference type="Pfam" id="PF00392">
    <property type="entry name" value="GntR"/>
    <property type="match status" value="1"/>
</dbReference>
<reference evidence="6" key="1">
    <citation type="journal article" date="2019" name="Int. J. Syst. Evol. Microbiol.">
        <title>The Global Catalogue of Microorganisms (GCM) 10K type strain sequencing project: providing services to taxonomists for standard genome sequencing and annotation.</title>
        <authorList>
            <consortium name="The Broad Institute Genomics Platform"/>
            <consortium name="The Broad Institute Genome Sequencing Center for Infectious Disease"/>
            <person name="Wu L."/>
            <person name="Ma J."/>
        </authorList>
    </citation>
    <scope>NUCLEOTIDE SEQUENCE [LARGE SCALE GENOMIC DNA]</scope>
    <source>
        <strain evidence="6">KACC 14058</strain>
    </source>
</reference>
<dbReference type="InterPro" id="IPR011711">
    <property type="entry name" value="GntR_C"/>
</dbReference>
<evidence type="ECO:0000313" key="6">
    <source>
        <dbReference type="Proteomes" id="UP001595880"/>
    </source>
</evidence>
<dbReference type="PANTHER" id="PTHR43537">
    <property type="entry name" value="TRANSCRIPTIONAL REGULATOR, GNTR FAMILY"/>
    <property type="match status" value="1"/>
</dbReference>
<dbReference type="SUPFAM" id="SSF46785">
    <property type="entry name" value="Winged helix' DNA-binding domain"/>
    <property type="match status" value="1"/>
</dbReference>
<dbReference type="Proteomes" id="UP001595880">
    <property type="component" value="Unassembled WGS sequence"/>
</dbReference>
<organism evidence="5 6">
    <name type="scientific">Gracilibacillus marinus</name>
    <dbReference type="NCBI Taxonomy" id="630535"/>
    <lineage>
        <taxon>Bacteria</taxon>
        <taxon>Bacillati</taxon>
        <taxon>Bacillota</taxon>
        <taxon>Bacilli</taxon>
        <taxon>Bacillales</taxon>
        <taxon>Bacillaceae</taxon>
        <taxon>Gracilibacillus</taxon>
    </lineage>
</organism>
<protein>
    <submittedName>
        <fullName evidence="5">FadR/GntR family transcriptional regulator</fullName>
    </submittedName>
</protein>
<dbReference type="Gene3D" id="1.20.120.530">
    <property type="entry name" value="GntR ligand-binding domain-like"/>
    <property type="match status" value="1"/>
</dbReference>
<dbReference type="PANTHER" id="PTHR43537:SF5">
    <property type="entry name" value="UXU OPERON TRANSCRIPTIONAL REGULATOR"/>
    <property type="match status" value="1"/>
</dbReference>
<name>A0ABV8VPV4_9BACI</name>
<dbReference type="PROSITE" id="PS50949">
    <property type="entry name" value="HTH_GNTR"/>
    <property type="match status" value="1"/>
</dbReference>
<feature type="domain" description="HTH gntR-type" evidence="4">
    <location>
        <begin position="4"/>
        <end position="73"/>
    </location>
</feature>
<dbReference type="SUPFAM" id="SSF48008">
    <property type="entry name" value="GntR ligand-binding domain-like"/>
    <property type="match status" value="1"/>
</dbReference>
<comment type="caution">
    <text evidence="5">The sequence shown here is derived from an EMBL/GenBank/DDBJ whole genome shotgun (WGS) entry which is preliminary data.</text>
</comment>
<keyword evidence="2" id="KW-0238">DNA-binding</keyword>
<dbReference type="Gene3D" id="1.10.10.10">
    <property type="entry name" value="Winged helix-like DNA-binding domain superfamily/Winged helix DNA-binding domain"/>
    <property type="match status" value="1"/>
</dbReference>
<proteinExistence type="predicted"/>
<dbReference type="InterPro" id="IPR008920">
    <property type="entry name" value="TF_FadR/GntR_C"/>
</dbReference>
<evidence type="ECO:0000256" key="2">
    <source>
        <dbReference type="ARBA" id="ARBA00023125"/>
    </source>
</evidence>
<dbReference type="InterPro" id="IPR000524">
    <property type="entry name" value="Tscrpt_reg_HTH_GntR"/>
</dbReference>
<dbReference type="EMBL" id="JBHSDV010000001">
    <property type="protein sequence ID" value="MFC4386214.1"/>
    <property type="molecule type" value="Genomic_DNA"/>
</dbReference>
<dbReference type="InterPro" id="IPR036390">
    <property type="entry name" value="WH_DNA-bd_sf"/>
</dbReference>
<dbReference type="RefSeq" id="WP_390194648.1">
    <property type="nucleotide sequence ID" value="NZ_JBHSDV010000001.1"/>
</dbReference>
<evidence type="ECO:0000256" key="3">
    <source>
        <dbReference type="ARBA" id="ARBA00023163"/>
    </source>
</evidence>
<dbReference type="SMART" id="SM00345">
    <property type="entry name" value="HTH_GNTR"/>
    <property type="match status" value="1"/>
</dbReference>
<keyword evidence="3" id="KW-0804">Transcription</keyword>